<feature type="domain" description="ABC transporter" evidence="6">
    <location>
        <begin position="9"/>
        <end position="237"/>
    </location>
</feature>
<protein>
    <recommendedName>
        <fullName evidence="6">ABC transporter domain-containing protein</fullName>
    </recommendedName>
</protein>
<dbReference type="InterPro" id="IPR003439">
    <property type="entry name" value="ABC_transporter-like_ATP-bd"/>
</dbReference>
<dbReference type="InterPro" id="IPR003593">
    <property type="entry name" value="AAA+_ATPase"/>
</dbReference>
<dbReference type="Pfam" id="PF00005">
    <property type="entry name" value="ABC_tran"/>
    <property type="match status" value="1"/>
</dbReference>
<proteinExistence type="inferred from homology"/>
<dbReference type="InterPro" id="IPR027417">
    <property type="entry name" value="P-loop_NTPase"/>
</dbReference>
<dbReference type="InterPro" id="IPR050763">
    <property type="entry name" value="ABC_transporter_ATP-binding"/>
</dbReference>
<dbReference type="GO" id="GO:0022857">
    <property type="term" value="F:transmembrane transporter activity"/>
    <property type="evidence" value="ECO:0007669"/>
    <property type="project" value="InterPro"/>
</dbReference>
<dbReference type="PANTHER" id="PTHR42711">
    <property type="entry name" value="ABC TRANSPORTER ATP-BINDING PROTEIN"/>
    <property type="match status" value="1"/>
</dbReference>
<evidence type="ECO:0000256" key="3">
    <source>
        <dbReference type="ARBA" id="ARBA00022741"/>
    </source>
</evidence>
<keyword evidence="3" id="KW-0547">Nucleotide-binding</keyword>
<dbReference type="CDD" id="cd03230">
    <property type="entry name" value="ABC_DR_subfamily_A"/>
    <property type="match status" value="1"/>
</dbReference>
<dbReference type="SMART" id="SM00382">
    <property type="entry name" value="AAA"/>
    <property type="match status" value="1"/>
</dbReference>
<evidence type="ECO:0000256" key="5">
    <source>
        <dbReference type="ARBA" id="ARBA00022840"/>
    </source>
</evidence>
<dbReference type="GO" id="GO:0017004">
    <property type="term" value="P:cytochrome complex assembly"/>
    <property type="evidence" value="ECO:0007669"/>
    <property type="project" value="UniProtKB-KW"/>
</dbReference>
<keyword evidence="4" id="KW-0201">Cytochrome c-type biogenesis</keyword>
<accession>A0A381TNC9</accession>
<sequence length="246" mass="27399">MTTPSTEAVHARSLEKSFGEWPVLWDLDLSVPWGQTLVLFGANGAGKTTLLRILATHVRADHGSVAVAGHNLRTRPEEVRRRIGVVGHRSLLYDDLTCRENLIYYGRLFGLKDHKSRVDEVLEKVRLDSRADHRVRTLSNGMQKRASIARAILHEPDVLLLDEPEAGLDRESVSILGTLLAEWADSGRSVVMTTHDLDLGLSWGHRAAVLRGGKVNFPGVDSIEHGDKFRENAIRRLVADALEARR</sequence>
<dbReference type="GO" id="GO:0016887">
    <property type="term" value="F:ATP hydrolysis activity"/>
    <property type="evidence" value="ECO:0007669"/>
    <property type="project" value="InterPro"/>
</dbReference>
<evidence type="ECO:0000256" key="1">
    <source>
        <dbReference type="ARBA" id="ARBA00005417"/>
    </source>
</evidence>
<dbReference type="SUPFAM" id="SSF52540">
    <property type="entry name" value="P-loop containing nucleoside triphosphate hydrolases"/>
    <property type="match status" value="1"/>
</dbReference>
<dbReference type="GO" id="GO:0005524">
    <property type="term" value="F:ATP binding"/>
    <property type="evidence" value="ECO:0007669"/>
    <property type="project" value="UniProtKB-KW"/>
</dbReference>
<comment type="similarity">
    <text evidence="1">Belongs to the ABC transporter superfamily.</text>
</comment>
<evidence type="ECO:0000256" key="2">
    <source>
        <dbReference type="ARBA" id="ARBA00022448"/>
    </source>
</evidence>
<dbReference type="PROSITE" id="PS50893">
    <property type="entry name" value="ABC_TRANSPORTER_2"/>
    <property type="match status" value="1"/>
</dbReference>
<dbReference type="InterPro" id="IPR005895">
    <property type="entry name" value="ABC_transptr_haem_export_CcmA"/>
</dbReference>
<evidence type="ECO:0000256" key="4">
    <source>
        <dbReference type="ARBA" id="ARBA00022748"/>
    </source>
</evidence>
<dbReference type="PANTHER" id="PTHR42711:SF5">
    <property type="entry name" value="ABC TRANSPORTER ATP-BINDING PROTEIN NATA"/>
    <property type="match status" value="1"/>
</dbReference>
<dbReference type="NCBIfam" id="TIGR01189">
    <property type="entry name" value="ccmA"/>
    <property type="match status" value="1"/>
</dbReference>
<name>A0A381TNC9_9ZZZZ</name>
<dbReference type="EMBL" id="UINC01004601">
    <property type="protein sequence ID" value="SVA15543.1"/>
    <property type="molecule type" value="Genomic_DNA"/>
</dbReference>
<reference evidence="7" key="1">
    <citation type="submission" date="2018-05" db="EMBL/GenBank/DDBJ databases">
        <authorList>
            <person name="Lanie J.A."/>
            <person name="Ng W.-L."/>
            <person name="Kazmierczak K.M."/>
            <person name="Andrzejewski T.M."/>
            <person name="Davidsen T.M."/>
            <person name="Wayne K.J."/>
            <person name="Tettelin H."/>
            <person name="Glass J.I."/>
            <person name="Rusch D."/>
            <person name="Podicherti R."/>
            <person name="Tsui H.-C.T."/>
            <person name="Winkler M.E."/>
        </authorList>
    </citation>
    <scope>NUCLEOTIDE SEQUENCE</scope>
</reference>
<dbReference type="AlphaFoldDB" id="A0A381TNC9"/>
<evidence type="ECO:0000313" key="7">
    <source>
        <dbReference type="EMBL" id="SVA15543.1"/>
    </source>
</evidence>
<organism evidence="7">
    <name type="scientific">marine metagenome</name>
    <dbReference type="NCBI Taxonomy" id="408172"/>
    <lineage>
        <taxon>unclassified sequences</taxon>
        <taxon>metagenomes</taxon>
        <taxon>ecological metagenomes</taxon>
    </lineage>
</organism>
<dbReference type="Gene3D" id="3.40.50.300">
    <property type="entry name" value="P-loop containing nucleotide triphosphate hydrolases"/>
    <property type="match status" value="1"/>
</dbReference>
<keyword evidence="2" id="KW-0813">Transport</keyword>
<keyword evidence="5" id="KW-0067">ATP-binding</keyword>
<gene>
    <name evidence="7" type="ORF">METZ01_LOCUS68397</name>
</gene>
<evidence type="ECO:0000259" key="6">
    <source>
        <dbReference type="PROSITE" id="PS50893"/>
    </source>
</evidence>